<dbReference type="Proteomes" id="UP001596380">
    <property type="component" value="Unassembled WGS sequence"/>
</dbReference>
<name>A0ABW2CC59_9ACTN</name>
<reference evidence="2" key="1">
    <citation type="journal article" date="2019" name="Int. J. Syst. Evol. Microbiol.">
        <title>The Global Catalogue of Microorganisms (GCM) 10K type strain sequencing project: providing services to taxonomists for standard genome sequencing and annotation.</title>
        <authorList>
            <consortium name="The Broad Institute Genomics Platform"/>
            <consortium name="The Broad Institute Genome Sequencing Center for Infectious Disease"/>
            <person name="Wu L."/>
            <person name="Ma J."/>
        </authorList>
    </citation>
    <scope>NUCLEOTIDE SEQUENCE [LARGE SCALE GENOMIC DNA]</scope>
    <source>
        <strain evidence="2">JCM 3369</strain>
    </source>
</reference>
<evidence type="ECO:0000313" key="2">
    <source>
        <dbReference type="Proteomes" id="UP001596380"/>
    </source>
</evidence>
<organism evidence="1 2">
    <name type="scientific">Actinomadura yumaensis</name>
    <dbReference type="NCBI Taxonomy" id="111807"/>
    <lineage>
        <taxon>Bacteria</taxon>
        <taxon>Bacillati</taxon>
        <taxon>Actinomycetota</taxon>
        <taxon>Actinomycetes</taxon>
        <taxon>Streptosporangiales</taxon>
        <taxon>Thermomonosporaceae</taxon>
        <taxon>Actinomadura</taxon>
    </lineage>
</organism>
<accession>A0ABW2CC59</accession>
<comment type="caution">
    <text evidence="1">The sequence shown here is derived from an EMBL/GenBank/DDBJ whole genome shotgun (WGS) entry which is preliminary data.</text>
</comment>
<keyword evidence="2" id="KW-1185">Reference proteome</keyword>
<dbReference type="EMBL" id="JBHSXS010000002">
    <property type="protein sequence ID" value="MFC6879377.1"/>
    <property type="molecule type" value="Genomic_DNA"/>
</dbReference>
<gene>
    <name evidence="1" type="ORF">ACFQKB_06310</name>
</gene>
<dbReference type="RefSeq" id="WP_160824006.1">
    <property type="nucleotide sequence ID" value="NZ_JBHSXE010000001.1"/>
</dbReference>
<proteinExistence type="predicted"/>
<protein>
    <submittedName>
        <fullName evidence="1">Uncharacterized protein</fullName>
    </submittedName>
</protein>
<sequence length="69" mass="7108">MTGIDPAATARAALRRLREQATALPSDGGPCVRTLPGRADAAVRVVAGALEVVPALAAAVRRERDLECS</sequence>
<evidence type="ECO:0000313" key="1">
    <source>
        <dbReference type="EMBL" id="MFC6879377.1"/>
    </source>
</evidence>